<name>A0A7S4D8B7_HETAK</name>
<feature type="region of interest" description="Disordered" evidence="1">
    <location>
        <begin position="110"/>
        <end position="142"/>
    </location>
</feature>
<dbReference type="InterPro" id="IPR027124">
    <property type="entry name" value="Swc5/CFDP1/2"/>
</dbReference>
<dbReference type="EMBL" id="HBIU01028268">
    <property type="protein sequence ID" value="CAE0634327.1"/>
    <property type="molecule type" value="Transcribed_RNA"/>
</dbReference>
<dbReference type="PANTHER" id="PTHR48407:SF1">
    <property type="entry name" value="CRANIOFACIAL DEVELOPMENT PROTEIN 1"/>
    <property type="match status" value="1"/>
</dbReference>
<feature type="region of interest" description="Disordered" evidence="1">
    <location>
        <begin position="1"/>
        <end position="39"/>
    </location>
</feature>
<evidence type="ECO:0000256" key="1">
    <source>
        <dbReference type="SAM" id="MobiDB-lite"/>
    </source>
</evidence>
<feature type="compositionally biased region" description="Basic and acidic residues" evidence="1">
    <location>
        <begin position="127"/>
        <end position="136"/>
    </location>
</feature>
<protein>
    <recommendedName>
        <fullName evidence="2">BCNT-C domain-containing protein</fullName>
    </recommendedName>
</protein>
<dbReference type="InterPro" id="IPR011421">
    <property type="entry name" value="BCNT-C"/>
</dbReference>
<proteinExistence type="predicted"/>
<feature type="domain" description="BCNT-C" evidence="2">
    <location>
        <begin position="198"/>
        <end position="276"/>
    </location>
</feature>
<dbReference type="PANTHER" id="PTHR48407">
    <property type="entry name" value="CRANIOFACIAL DEVELOPMENT PROTEIN 1"/>
    <property type="match status" value="1"/>
</dbReference>
<sequence length="281" mass="31782">MSDSSESEYEVEKDGGDNGMEEDVAEEPPVLARKRKRSIDSVWDEIKEESENYIQGKMALANKIKHSPSLPERAHFSKVLRRLFGASTASQMVQSMGWNVDNVPDAAQEKILSPKRPNKRRKLNKQKVNDSSKVAEDEQNTLSSEEKTKILQSLQKIKQVKVTEVVNFAGQSTQINKVVSAFDQEKSLGQENSTINKKNEKSGVDAVLANLQEPTKISTVTKSSADWENFKTEEGVGEELKKSTQDGYLTKKDFLQRCDERSFEQEKGLRNELRVKQQQQS</sequence>
<dbReference type="PROSITE" id="PS51279">
    <property type="entry name" value="BCNT_C"/>
    <property type="match status" value="1"/>
</dbReference>
<gene>
    <name evidence="3" type="ORF">HAKA00212_LOCUS13043</name>
</gene>
<accession>A0A7S4D8B7</accession>
<evidence type="ECO:0000259" key="2">
    <source>
        <dbReference type="PROSITE" id="PS51279"/>
    </source>
</evidence>
<evidence type="ECO:0000313" key="3">
    <source>
        <dbReference type="EMBL" id="CAE0634327.1"/>
    </source>
</evidence>
<organism evidence="3">
    <name type="scientific">Heterosigma akashiwo</name>
    <name type="common">Chromophytic alga</name>
    <name type="synonym">Heterosigma carterae</name>
    <dbReference type="NCBI Taxonomy" id="2829"/>
    <lineage>
        <taxon>Eukaryota</taxon>
        <taxon>Sar</taxon>
        <taxon>Stramenopiles</taxon>
        <taxon>Ochrophyta</taxon>
        <taxon>Raphidophyceae</taxon>
        <taxon>Chattonellales</taxon>
        <taxon>Chattonellaceae</taxon>
        <taxon>Heterosigma</taxon>
    </lineage>
</organism>
<feature type="compositionally biased region" description="Basic residues" evidence="1">
    <location>
        <begin position="116"/>
        <end position="125"/>
    </location>
</feature>
<dbReference type="AlphaFoldDB" id="A0A7S4D8B7"/>
<dbReference type="Pfam" id="PF07572">
    <property type="entry name" value="BCNT"/>
    <property type="match status" value="1"/>
</dbReference>
<reference evidence="3" key="1">
    <citation type="submission" date="2021-01" db="EMBL/GenBank/DDBJ databases">
        <authorList>
            <person name="Corre E."/>
            <person name="Pelletier E."/>
            <person name="Niang G."/>
            <person name="Scheremetjew M."/>
            <person name="Finn R."/>
            <person name="Kale V."/>
            <person name="Holt S."/>
            <person name="Cochrane G."/>
            <person name="Meng A."/>
            <person name="Brown T."/>
            <person name="Cohen L."/>
        </authorList>
    </citation>
    <scope>NUCLEOTIDE SEQUENCE</scope>
    <source>
        <strain evidence="3">CCMP3107</strain>
    </source>
</reference>